<feature type="compositionally biased region" description="Low complexity" evidence="1">
    <location>
        <begin position="128"/>
        <end position="169"/>
    </location>
</feature>
<dbReference type="EMBL" id="HBGE01109116">
    <property type="protein sequence ID" value="CAD9188284.1"/>
    <property type="molecule type" value="Transcribed_RNA"/>
</dbReference>
<organism evidence="3">
    <name type="scientific">Alexandrium catenella</name>
    <name type="common">Red tide dinoflagellate</name>
    <name type="synonym">Gonyaulax catenella</name>
    <dbReference type="NCBI Taxonomy" id="2925"/>
    <lineage>
        <taxon>Eukaryota</taxon>
        <taxon>Sar</taxon>
        <taxon>Alveolata</taxon>
        <taxon>Dinophyceae</taxon>
        <taxon>Gonyaulacales</taxon>
        <taxon>Pyrocystaceae</taxon>
        <taxon>Alexandrium</taxon>
    </lineage>
</organism>
<gene>
    <name evidence="3" type="ORF">ACAT0790_LOCUS65058</name>
</gene>
<dbReference type="InterPro" id="IPR009060">
    <property type="entry name" value="UBA-like_sf"/>
</dbReference>
<sequence>MLLDAANPATPLAPGTPRELNDGNPATPQAAATPQELNDNNPATPQAPGTPLAEAEMEGLEDFAPEFRADFDFDAEDAALLLLEDTSNDDAIARLLHMMPPSPSSSSSGSDSDSDSDASADIAMAVRASKAQSSSQVEAASPPASSPQVASQTAASSSSSSSASPAPGASAGLAHVLAMGFDRGAAEAALTEARGNVEAAVALLCGAGGP</sequence>
<protein>
    <recommendedName>
        <fullName evidence="2">UBA domain-containing protein</fullName>
    </recommendedName>
</protein>
<evidence type="ECO:0000259" key="2">
    <source>
        <dbReference type="PROSITE" id="PS50030"/>
    </source>
</evidence>
<dbReference type="SUPFAM" id="SSF46934">
    <property type="entry name" value="UBA-like"/>
    <property type="match status" value="1"/>
</dbReference>
<name>A0A7S1WUU5_ALECA</name>
<dbReference type="InterPro" id="IPR015940">
    <property type="entry name" value="UBA"/>
</dbReference>
<dbReference type="Gene3D" id="1.10.8.10">
    <property type="entry name" value="DNA helicase RuvA subunit, C-terminal domain"/>
    <property type="match status" value="1"/>
</dbReference>
<accession>A0A7S1WUU5</accession>
<evidence type="ECO:0000313" key="3">
    <source>
        <dbReference type="EMBL" id="CAD9188284.1"/>
    </source>
</evidence>
<dbReference type="CDD" id="cd14291">
    <property type="entry name" value="UBA1_NUB1_like"/>
    <property type="match status" value="1"/>
</dbReference>
<dbReference type="PROSITE" id="PS50030">
    <property type="entry name" value="UBA"/>
    <property type="match status" value="1"/>
</dbReference>
<feature type="compositionally biased region" description="Low complexity" evidence="1">
    <location>
        <begin position="25"/>
        <end position="35"/>
    </location>
</feature>
<reference evidence="3" key="1">
    <citation type="submission" date="2021-01" db="EMBL/GenBank/DDBJ databases">
        <authorList>
            <person name="Corre E."/>
            <person name="Pelletier E."/>
            <person name="Niang G."/>
            <person name="Scheremetjew M."/>
            <person name="Finn R."/>
            <person name="Kale V."/>
            <person name="Holt S."/>
            <person name="Cochrane G."/>
            <person name="Meng A."/>
            <person name="Brown T."/>
            <person name="Cohen L."/>
        </authorList>
    </citation>
    <scope>NUCLEOTIDE SEQUENCE</scope>
    <source>
        <strain evidence="3">OF101</strain>
    </source>
</reference>
<feature type="region of interest" description="Disordered" evidence="1">
    <location>
        <begin position="1"/>
        <end position="53"/>
    </location>
</feature>
<dbReference type="AlphaFoldDB" id="A0A7S1WUU5"/>
<evidence type="ECO:0000256" key="1">
    <source>
        <dbReference type="SAM" id="MobiDB-lite"/>
    </source>
</evidence>
<feature type="domain" description="UBA" evidence="2">
    <location>
        <begin position="173"/>
        <end position="207"/>
    </location>
</feature>
<feature type="region of interest" description="Disordered" evidence="1">
    <location>
        <begin position="97"/>
        <end position="169"/>
    </location>
</feature>
<proteinExistence type="predicted"/>